<protein>
    <submittedName>
        <fullName evidence="1">Uncharacterized protein</fullName>
    </submittedName>
</protein>
<accession>A0ACC0XA35</accession>
<organism evidence="1 2">
    <name type="scientific">Pistacia integerrima</name>
    <dbReference type="NCBI Taxonomy" id="434235"/>
    <lineage>
        <taxon>Eukaryota</taxon>
        <taxon>Viridiplantae</taxon>
        <taxon>Streptophyta</taxon>
        <taxon>Embryophyta</taxon>
        <taxon>Tracheophyta</taxon>
        <taxon>Spermatophyta</taxon>
        <taxon>Magnoliopsida</taxon>
        <taxon>eudicotyledons</taxon>
        <taxon>Gunneridae</taxon>
        <taxon>Pentapetalae</taxon>
        <taxon>rosids</taxon>
        <taxon>malvids</taxon>
        <taxon>Sapindales</taxon>
        <taxon>Anacardiaceae</taxon>
        <taxon>Pistacia</taxon>
    </lineage>
</organism>
<comment type="caution">
    <text evidence="1">The sequence shown here is derived from an EMBL/GenBank/DDBJ whole genome shotgun (WGS) entry which is preliminary data.</text>
</comment>
<name>A0ACC0XA35_9ROSI</name>
<gene>
    <name evidence="1" type="ORF">Pint_20025</name>
</gene>
<dbReference type="EMBL" id="CM047748">
    <property type="protein sequence ID" value="KAJ0014139.1"/>
    <property type="molecule type" value="Genomic_DNA"/>
</dbReference>
<evidence type="ECO:0000313" key="2">
    <source>
        <dbReference type="Proteomes" id="UP001163603"/>
    </source>
</evidence>
<evidence type="ECO:0000313" key="1">
    <source>
        <dbReference type="EMBL" id="KAJ0014139.1"/>
    </source>
</evidence>
<sequence>MTRDASISKLFKFVMGLNILEGNKLTMEGARHRLHSLLYKLKESCLLLDCSSRERFSMHDVVRDIAITISYKYYHVLTERNDVEDEWKNVDILKKCTKISLANGDMISKHWAEGLECPELEFFYEVRSAFLSNFLRNFSQGWKSSKF</sequence>
<reference evidence="2" key="1">
    <citation type="journal article" date="2023" name="G3 (Bethesda)">
        <title>Genome assembly and association tests identify interacting loci associated with vigor, precocity, and sex in interspecific pistachio rootstocks.</title>
        <authorList>
            <person name="Palmer W."/>
            <person name="Jacygrad E."/>
            <person name="Sagayaradj S."/>
            <person name="Cavanaugh K."/>
            <person name="Han R."/>
            <person name="Bertier L."/>
            <person name="Beede B."/>
            <person name="Kafkas S."/>
            <person name="Golino D."/>
            <person name="Preece J."/>
            <person name="Michelmore R."/>
        </authorList>
    </citation>
    <scope>NUCLEOTIDE SEQUENCE [LARGE SCALE GENOMIC DNA]</scope>
</reference>
<proteinExistence type="predicted"/>
<keyword evidence="2" id="KW-1185">Reference proteome</keyword>
<dbReference type="Proteomes" id="UP001163603">
    <property type="component" value="Chromosome 13"/>
</dbReference>